<reference evidence="2 3" key="1">
    <citation type="submission" date="2019-07" db="EMBL/GenBank/DDBJ databases">
        <title>complete genome sequencing of Ornithinimicrobium sp. H23M54.</title>
        <authorList>
            <person name="Bae J.-W."/>
            <person name="Lee S.-Y."/>
        </authorList>
    </citation>
    <scope>NUCLEOTIDE SEQUENCE [LARGE SCALE GENOMIC DNA]</scope>
    <source>
        <strain evidence="2 3">H23M54</strain>
    </source>
</reference>
<evidence type="ECO:0000313" key="2">
    <source>
        <dbReference type="EMBL" id="QDO87561.1"/>
    </source>
</evidence>
<feature type="transmembrane region" description="Helical" evidence="1">
    <location>
        <begin position="61"/>
        <end position="80"/>
    </location>
</feature>
<keyword evidence="1" id="KW-1133">Transmembrane helix</keyword>
<evidence type="ECO:0008006" key="4">
    <source>
        <dbReference type="Google" id="ProtNLM"/>
    </source>
</evidence>
<proteinExistence type="predicted"/>
<dbReference type="KEGG" id="orz:FNH13_03755"/>
<gene>
    <name evidence="2" type="ORF">FNH13_03755</name>
</gene>
<evidence type="ECO:0000256" key="1">
    <source>
        <dbReference type="SAM" id="Phobius"/>
    </source>
</evidence>
<protein>
    <recommendedName>
        <fullName evidence="4">SdpI family protein</fullName>
    </recommendedName>
</protein>
<dbReference type="Pfam" id="PF13630">
    <property type="entry name" value="SdpI"/>
    <property type="match status" value="1"/>
</dbReference>
<feature type="transmembrane region" description="Helical" evidence="1">
    <location>
        <begin position="86"/>
        <end position="106"/>
    </location>
</feature>
<keyword evidence="1" id="KW-0812">Transmembrane</keyword>
<dbReference type="Proteomes" id="UP000315395">
    <property type="component" value="Chromosome"/>
</dbReference>
<name>A0A516G7Q9_9MICO</name>
<keyword evidence="1" id="KW-0472">Membrane</keyword>
<dbReference type="AlphaFoldDB" id="A0A516G7Q9"/>
<organism evidence="2 3">
    <name type="scientific">Ornithinimicrobium ciconiae</name>
    <dbReference type="NCBI Taxonomy" id="2594265"/>
    <lineage>
        <taxon>Bacteria</taxon>
        <taxon>Bacillati</taxon>
        <taxon>Actinomycetota</taxon>
        <taxon>Actinomycetes</taxon>
        <taxon>Micrococcales</taxon>
        <taxon>Ornithinimicrobiaceae</taxon>
        <taxon>Ornithinimicrobium</taxon>
    </lineage>
</organism>
<dbReference type="InterPro" id="IPR025962">
    <property type="entry name" value="SdpI/YhfL"/>
</dbReference>
<dbReference type="EMBL" id="CP041616">
    <property type="protein sequence ID" value="QDO87561.1"/>
    <property type="molecule type" value="Genomic_DNA"/>
</dbReference>
<keyword evidence="3" id="KW-1185">Reference proteome</keyword>
<sequence>MVLIVGMAVLVCWSMWQLEPSRMERKGPNAWIGMRSPATVASPQAWAAAHRAAWPAARAGCLLALVLLAAAGVVAAMPSGLSQFEIGSLGTGAATIAILITFLIAFRKAEHAASSAE</sequence>
<accession>A0A516G7Q9</accession>
<evidence type="ECO:0000313" key="3">
    <source>
        <dbReference type="Proteomes" id="UP000315395"/>
    </source>
</evidence>